<dbReference type="PANTHER" id="PTHR24096:SF149">
    <property type="entry name" value="AMP-BINDING DOMAIN-CONTAINING PROTEIN-RELATED"/>
    <property type="match status" value="1"/>
</dbReference>
<dbReference type="InterPro" id="IPR045851">
    <property type="entry name" value="AMP-bd_C_sf"/>
</dbReference>
<sequence>MKIYTSPHPPTAPSPRESLYTFLFQTHWSDHIPTTAAFIDSSTPNVITRAELKDATLCLAHGLRSEHSRMGGVPLARGDVVVIFSPNSLTYPVALLGGIAAGLCISLASAAHTPRDLEYQWTDCRAKAIMVHPSLLHVALMMFERLDISLAEARRRIVLADYACALARQTAGEFICMSDIMCKGSLEQEERFDGDRAEETTLLCYSSGTTGNPKGVELTHSSLVGALDSLPSSWPTFRSSSPRMLGLVPFYHILGAMQVLMAEVLRGCAVVIASGFDPVSFCRNVETYKITHACIVPPICLALVMHPAMSQFDMTSLEYLLCGAAPLSISLLTAFKEKVQALGVDAALIQGYGLTETIGFLLPTRDWVRKAGSIGLLGSNYEARLVSESGQDVEEGSPGELWLRGPGVFKGYLGNIEATKASITEDGWFKTGDILTVDSEGYWAVIDRKKEMIKYKGYQVAPAELESLLLEHPDIVDAGVVGIVSEELATELPRAYVVHTRPLELGMRRKFATDVGKWVNDRVARHKQLRGGIVVVDVIPKSPSGKILRRILRDQAELEVKAAKAVKSKL</sequence>
<dbReference type="STRING" id="745531.A0A0C3S9V6"/>
<evidence type="ECO:0000259" key="3">
    <source>
        <dbReference type="Pfam" id="PF00501"/>
    </source>
</evidence>
<dbReference type="EMBL" id="KN840476">
    <property type="protein sequence ID" value="KIP08647.1"/>
    <property type="molecule type" value="Genomic_DNA"/>
</dbReference>
<feature type="domain" description="AMP-binding enzyme C-terminal" evidence="4">
    <location>
        <begin position="464"/>
        <end position="546"/>
    </location>
</feature>
<dbReference type="PANTHER" id="PTHR24096">
    <property type="entry name" value="LONG-CHAIN-FATTY-ACID--COA LIGASE"/>
    <property type="match status" value="1"/>
</dbReference>
<reference evidence="5 6" key="1">
    <citation type="journal article" date="2014" name="PLoS Genet.">
        <title>Analysis of the Phlebiopsis gigantea genome, transcriptome and secretome provides insight into its pioneer colonization strategies of wood.</title>
        <authorList>
            <person name="Hori C."/>
            <person name="Ishida T."/>
            <person name="Igarashi K."/>
            <person name="Samejima M."/>
            <person name="Suzuki H."/>
            <person name="Master E."/>
            <person name="Ferreira P."/>
            <person name="Ruiz-Duenas F.J."/>
            <person name="Held B."/>
            <person name="Canessa P."/>
            <person name="Larrondo L.F."/>
            <person name="Schmoll M."/>
            <person name="Druzhinina I.S."/>
            <person name="Kubicek C.P."/>
            <person name="Gaskell J.A."/>
            <person name="Kersten P."/>
            <person name="St John F."/>
            <person name="Glasner J."/>
            <person name="Sabat G."/>
            <person name="Splinter BonDurant S."/>
            <person name="Syed K."/>
            <person name="Yadav J."/>
            <person name="Mgbeahuruike A.C."/>
            <person name="Kovalchuk A."/>
            <person name="Asiegbu F.O."/>
            <person name="Lackner G."/>
            <person name="Hoffmeister D."/>
            <person name="Rencoret J."/>
            <person name="Gutierrez A."/>
            <person name="Sun H."/>
            <person name="Lindquist E."/>
            <person name="Barry K."/>
            <person name="Riley R."/>
            <person name="Grigoriev I.V."/>
            <person name="Henrissat B."/>
            <person name="Kues U."/>
            <person name="Berka R.M."/>
            <person name="Martinez A.T."/>
            <person name="Covert S.F."/>
            <person name="Blanchette R.A."/>
            <person name="Cullen D."/>
        </authorList>
    </citation>
    <scope>NUCLEOTIDE SEQUENCE [LARGE SCALE GENOMIC DNA]</scope>
    <source>
        <strain evidence="5 6">11061_1 CR5-6</strain>
    </source>
</reference>
<evidence type="ECO:0000313" key="6">
    <source>
        <dbReference type="Proteomes" id="UP000053257"/>
    </source>
</evidence>
<gene>
    <name evidence="5" type="ORF">PHLGIDRAFT_103986</name>
</gene>
<evidence type="ECO:0000313" key="5">
    <source>
        <dbReference type="EMBL" id="KIP08647.1"/>
    </source>
</evidence>
<dbReference type="Pfam" id="PF13193">
    <property type="entry name" value="AMP-binding_C"/>
    <property type="match status" value="1"/>
</dbReference>
<keyword evidence="2" id="KW-0436">Ligase</keyword>
<dbReference type="CDD" id="cd05911">
    <property type="entry name" value="Firefly_Luc_like"/>
    <property type="match status" value="1"/>
</dbReference>
<organism evidence="5 6">
    <name type="scientific">Phlebiopsis gigantea (strain 11061_1 CR5-6)</name>
    <name type="common">White-rot fungus</name>
    <name type="synonym">Peniophora gigantea</name>
    <dbReference type="NCBI Taxonomy" id="745531"/>
    <lineage>
        <taxon>Eukaryota</taxon>
        <taxon>Fungi</taxon>
        <taxon>Dikarya</taxon>
        <taxon>Basidiomycota</taxon>
        <taxon>Agaricomycotina</taxon>
        <taxon>Agaricomycetes</taxon>
        <taxon>Polyporales</taxon>
        <taxon>Phanerochaetaceae</taxon>
        <taxon>Phlebiopsis</taxon>
    </lineage>
</organism>
<keyword evidence="6" id="KW-1185">Reference proteome</keyword>
<dbReference type="OrthoDB" id="1898221at2759"/>
<dbReference type="Proteomes" id="UP000053257">
    <property type="component" value="Unassembled WGS sequence"/>
</dbReference>
<accession>A0A0C3S9V6</accession>
<dbReference type="InterPro" id="IPR000873">
    <property type="entry name" value="AMP-dep_synth/lig_dom"/>
</dbReference>
<proteinExistence type="inferred from homology"/>
<feature type="domain" description="AMP-dependent synthetase/ligase" evidence="3">
    <location>
        <begin position="33"/>
        <end position="413"/>
    </location>
</feature>
<dbReference type="InterPro" id="IPR042099">
    <property type="entry name" value="ANL_N_sf"/>
</dbReference>
<protein>
    <recommendedName>
        <fullName evidence="7">AMP-dependent synthetase/ligase domain-containing protein</fullName>
    </recommendedName>
</protein>
<dbReference type="Gene3D" id="3.40.50.12780">
    <property type="entry name" value="N-terminal domain of ligase-like"/>
    <property type="match status" value="1"/>
</dbReference>
<name>A0A0C3S9V6_PHLG1</name>
<dbReference type="Pfam" id="PF00501">
    <property type="entry name" value="AMP-binding"/>
    <property type="match status" value="1"/>
</dbReference>
<dbReference type="InterPro" id="IPR025110">
    <property type="entry name" value="AMP-bd_C"/>
</dbReference>
<dbReference type="InterPro" id="IPR020845">
    <property type="entry name" value="AMP-binding_CS"/>
</dbReference>
<comment type="similarity">
    <text evidence="1">Belongs to the ATP-dependent AMP-binding enzyme family.</text>
</comment>
<evidence type="ECO:0008006" key="7">
    <source>
        <dbReference type="Google" id="ProtNLM"/>
    </source>
</evidence>
<dbReference type="PROSITE" id="PS00455">
    <property type="entry name" value="AMP_BINDING"/>
    <property type="match status" value="1"/>
</dbReference>
<dbReference type="AlphaFoldDB" id="A0A0C3S9V6"/>
<dbReference type="SUPFAM" id="SSF56801">
    <property type="entry name" value="Acetyl-CoA synthetase-like"/>
    <property type="match status" value="1"/>
</dbReference>
<dbReference type="Gene3D" id="3.30.300.30">
    <property type="match status" value="1"/>
</dbReference>
<evidence type="ECO:0000256" key="2">
    <source>
        <dbReference type="ARBA" id="ARBA00022598"/>
    </source>
</evidence>
<dbReference type="GO" id="GO:0016405">
    <property type="term" value="F:CoA-ligase activity"/>
    <property type="evidence" value="ECO:0007669"/>
    <property type="project" value="TreeGrafter"/>
</dbReference>
<dbReference type="HOGENOM" id="CLU_000022_59_2_1"/>
<evidence type="ECO:0000259" key="4">
    <source>
        <dbReference type="Pfam" id="PF13193"/>
    </source>
</evidence>
<evidence type="ECO:0000256" key="1">
    <source>
        <dbReference type="ARBA" id="ARBA00006432"/>
    </source>
</evidence>